<dbReference type="InterPro" id="IPR036188">
    <property type="entry name" value="FAD/NAD-bd_sf"/>
</dbReference>
<gene>
    <name evidence="7" type="ORF">CLV30_102353</name>
</gene>
<dbReference type="EMBL" id="PYGE01000002">
    <property type="protein sequence ID" value="PSL06964.1"/>
    <property type="molecule type" value="Genomic_DNA"/>
</dbReference>
<comment type="cofactor">
    <cofactor evidence="1">
        <name>FAD</name>
        <dbReference type="ChEBI" id="CHEBI:57692"/>
    </cofactor>
</comment>
<dbReference type="Pfam" id="PF01266">
    <property type="entry name" value="DAO"/>
    <property type="match status" value="1"/>
</dbReference>
<reference evidence="7 8" key="1">
    <citation type="submission" date="2018-03" db="EMBL/GenBank/DDBJ databases">
        <title>Genomic Encyclopedia of Archaeal and Bacterial Type Strains, Phase II (KMG-II): from individual species to whole genera.</title>
        <authorList>
            <person name="Goeker M."/>
        </authorList>
    </citation>
    <scope>NUCLEOTIDE SEQUENCE [LARGE SCALE GENOMIC DNA]</scope>
    <source>
        <strain evidence="7 8">DSM 45211</strain>
    </source>
</reference>
<feature type="domain" description="FAD dependent oxidoreductase" evidence="6">
    <location>
        <begin position="7"/>
        <end position="393"/>
    </location>
</feature>
<dbReference type="OrthoDB" id="9801699at2"/>
<proteinExistence type="inferred from homology"/>
<evidence type="ECO:0000259" key="6">
    <source>
        <dbReference type="Pfam" id="PF01266"/>
    </source>
</evidence>
<evidence type="ECO:0000313" key="7">
    <source>
        <dbReference type="EMBL" id="PSL06964.1"/>
    </source>
</evidence>
<dbReference type="Proteomes" id="UP000243528">
    <property type="component" value="Unassembled WGS sequence"/>
</dbReference>
<dbReference type="SUPFAM" id="SSF51905">
    <property type="entry name" value="FAD/NAD(P)-binding domain"/>
    <property type="match status" value="1"/>
</dbReference>
<sequence length="401" mass="43495">MTHPPRYAVVGGGIIGSAVARALARSDERATVTVLEKEDAPGTHQTGRNSGVVHAGLYYPPGSAKARFSRRGVSMLRDYCEQHGLTYDECGKLLVALDERERRRMSDIHARALANGVPGVRWVDGGELGDIEPYVRGVAGLHSPTTAIVDFTEVASALLADAVAAGGTVRTGFDVTGFDQSNPQVLVHGAHGETLAFDRVVIAAGLHSDRLARLAGDDEFPRIVPFRGEFGLLRPQRRHLVQGLVYPVPDPRFPFLGVHLTRRVDGEVMVGPNAVLAFAREGYRRRDVDLSELRRLMRWPGFRRFAWRNRRTAVREMYGSLNRRAFAAAAARYVPGLTAADVMPGPSGIRAQAMDADGTLVDDFRVTTRGRVVCVRNAPSPAATACLAIADDLVAGMLDRG</sequence>
<evidence type="ECO:0000256" key="2">
    <source>
        <dbReference type="ARBA" id="ARBA00022630"/>
    </source>
</evidence>
<keyword evidence="3" id="KW-0274">FAD</keyword>
<dbReference type="RefSeq" id="WP_106535949.1">
    <property type="nucleotide sequence ID" value="NZ_ML142898.1"/>
</dbReference>
<organism evidence="7 8">
    <name type="scientific">Haloactinopolyspora alba</name>
    <dbReference type="NCBI Taxonomy" id="648780"/>
    <lineage>
        <taxon>Bacteria</taxon>
        <taxon>Bacillati</taxon>
        <taxon>Actinomycetota</taxon>
        <taxon>Actinomycetes</taxon>
        <taxon>Jiangellales</taxon>
        <taxon>Jiangellaceae</taxon>
        <taxon>Haloactinopolyspora</taxon>
    </lineage>
</organism>
<keyword evidence="2" id="KW-0285">Flavoprotein</keyword>
<dbReference type="PANTHER" id="PTHR43104:SF2">
    <property type="entry name" value="L-2-HYDROXYGLUTARATE DEHYDROGENASE, MITOCHONDRIAL"/>
    <property type="match status" value="1"/>
</dbReference>
<evidence type="ECO:0000256" key="5">
    <source>
        <dbReference type="ARBA" id="ARBA00037941"/>
    </source>
</evidence>
<dbReference type="Gene3D" id="3.30.9.10">
    <property type="entry name" value="D-Amino Acid Oxidase, subunit A, domain 2"/>
    <property type="match status" value="1"/>
</dbReference>
<comment type="similarity">
    <text evidence="5">Belongs to the L2HGDH family.</text>
</comment>
<keyword evidence="8" id="KW-1185">Reference proteome</keyword>
<comment type="caution">
    <text evidence="7">The sequence shown here is derived from an EMBL/GenBank/DDBJ whole genome shotgun (WGS) entry which is preliminary data.</text>
</comment>
<evidence type="ECO:0000256" key="1">
    <source>
        <dbReference type="ARBA" id="ARBA00001974"/>
    </source>
</evidence>
<dbReference type="GO" id="GO:0047545">
    <property type="term" value="F:(S)-2-hydroxyglutarate dehydrogenase activity"/>
    <property type="evidence" value="ECO:0007669"/>
    <property type="project" value="TreeGrafter"/>
</dbReference>
<dbReference type="GO" id="GO:0005737">
    <property type="term" value="C:cytoplasm"/>
    <property type="evidence" value="ECO:0007669"/>
    <property type="project" value="TreeGrafter"/>
</dbReference>
<name>A0A2P8EBY4_9ACTN</name>
<dbReference type="NCBIfam" id="NF008726">
    <property type="entry name" value="PRK11728.1"/>
    <property type="match status" value="1"/>
</dbReference>
<accession>A0A2P8EBY4</accession>
<dbReference type="Gene3D" id="3.50.50.60">
    <property type="entry name" value="FAD/NAD(P)-binding domain"/>
    <property type="match status" value="1"/>
</dbReference>
<keyword evidence="4" id="KW-0560">Oxidoreductase</keyword>
<evidence type="ECO:0000256" key="3">
    <source>
        <dbReference type="ARBA" id="ARBA00022827"/>
    </source>
</evidence>
<protein>
    <submittedName>
        <fullName evidence="7">L-2-hydroxyglutarate oxidase LhgO</fullName>
    </submittedName>
</protein>
<dbReference type="PANTHER" id="PTHR43104">
    <property type="entry name" value="L-2-HYDROXYGLUTARATE DEHYDROGENASE, MITOCHONDRIAL"/>
    <property type="match status" value="1"/>
</dbReference>
<dbReference type="AlphaFoldDB" id="A0A2P8EBY4"/>
<dbReference type="InterPro" id="IPR006076">
    <property type="entry name" value="FAD-dep_OxRdtase"/>
</dbReference>
<evidence type="ECO:0000256" key="4">
    <source>
        <dbReference type="ARBA" id="ARBA00023002"/>
    </source>
</evidence>
<evidence type="ECO:0000313" key="8">
    <source>
        <dbReference type="Proteomes" id="UP000243528"/>
    </source>
</evidence>